<accession>A0A9P1CQK4</accession>
<dbReference type="Gene3D" id="1.25.40.10">
    <property type="entry name" value="Tetratricopeptide repeat domain"/>
    <property type="match status" value="2"/>
</dbReference>
<dbReference type="EMBL" id="CAMXCT010002057">
    <property type="protein sequence ID" value="CAI3995322.1"/>
    <property type="molecule type" value="Genomic_DNA"/>
</dbReference>
<dbReference type="InterPro" id="IPR051240">
    <property type="entry name" value="Mito_RNA-Proc/Resp"/>
</dbReference>
<protein>
    <submittedName>
        <fullName evidence="5">Pentatricopeptide repeat-containing protein, chloroplastic</fullName>
    </submittedName>
</protein>
<feature type="compositionally biased region" description="Basic residues" evidence="3">
    <location>
        <begin position="714"/>
        <end position="723"/>
    </location>
</feature>
<dbReference type="SUPFAM" id="SSF53335">
    <property type="entry name" value="S-adenosyl-L-methionine-dependent methyltransferases"/>
    <property type="match status" value="2"/>
</dbReference>
<dbReference type="Pfam" id="PF01535">
    <property type="entry name" value="PPR"/>
    <property type="match status" value="1"/>
</dbReference>
<gene>
    <name evidence="4" type="ORF">C1SCF055_LOCUS21901</name>
</gene>
<dbReference type="Pfam" id="PF13041">
    <property type="entry name" value="PPR_2"/>
    <property type="match status" value="1"/>
</dbReference>
<dbReference type="PANTHER" id="PTHR47933">
    <property type="entry name" value="PENTATRICOPEPTIDE REPEAT-CONTAINING PROTEIN 1, MITOCHONDRIAL"/>
    <property type="match status" value="1"/>
</dbReference>
<evidence type="ECO:0000256" key="2">
    <source>
        <dbReference type="PROSITE-ProRule" id="PRU00708"/>
    </source>
</evidence>
<evidence type="ECO:0000256" key="3">
    <source>
        <dbReference type="SAM" id="MobiDB-lite"/>
    </source>
</evidence>
<evidence type="ECO:0000313" key="4">
    <source>
        <dbReference type="EMBL" id="CAI3995322.1"/>
    </source>
</evidence>
<feature type="region of interest" description="Disordered" evidence="3">
    <location>
        <begin position="694"/>
        <end position="739"/>
    </location>
</feature>
<reference evidence="5 6" key="2">
    <citation type="submission" date="2024-05" db="EMBL/GenBank/DDBJ databases">
        <authorList>
            <person name="Chen Y."/>
            <person name="Shah S."/>
            <person name="Dougan E. K."/>
            <person name="Thang M."/>
            <person name="Chan C."/>
        </authorList>
    </citation>
    <scope>NUCLEOTIDE SEQUENCE [LARGE SCALE GENOMIC DNA]</scope>
</reference>
<proteinExistence type="predicted"/>
<dbReference type="PROSITE" id="PS51375">
    <property type="entry name" value="PPR"/>
    <property type="match status" value="3"/>
</dbReference>
<dbReference type="GO" id="GO:0003729">
    <property type="term" value="F:mRNA binding"/>
    <property type="evidence" value="ECO:0007669"/>
    <property type="project" value="TreeGrafter"/>
</dbReference>
<evidence type="ECO:0000256" key="1">
    <source>
        <dbReference type="ARBA" id="ARBA00022737"/>
    </source>
</evidence>
<feature type="repeat" description="PPR" evidence="2">
    <location>
        <begin position="73"/>
        <end position="107"/>
    </location>
</feature>
<evidence type="ECO:0000313" key="5">
    <source>
        <dbReference type="EMBL" id="CAL4782634.1"/>
    </source>
</evidence>
<dbReference type="PANTHER" id="PTHR47933:SF11">
    <property type="entry name" value="PENTATRICOPEPTIDE REPEAT-CONTAINING PROTEIN 2"/>
    <property type="match status" value="1"/>
</dbReference>
<reference evidence="4" key="1">
    <citation type="submission" date="2022-10" db="EMBL/GenBank/DDBJ databases">
        <authorList>
            <person name="Chen Y."/>
            <person name="Dougan E. K."/>
            <person name="Chan C."/>
            <person name="Rhodes N."/>
            <person name="Thang M."/>
        </authorList>
    </citation>
    <scope>NUCLEOTIDE SEQUENCE</scope>
</reference>
<evidence type="ECO:0000313" key="6">
    <source>
        <dbReference type="Proteomes" id="UP001152797"/>
    </source>
</evidence>
<dbReference type="NCBIfam" id="TIGR00756">
    <property type="entry name" value="PPR"/>
    <property type="match status" value="2"/>
</dbReference>
<dbReference type="Proteomes" id="UP001152797">
    <property type="component" value="Unassembled WGS sequence"/>
</dbReference>
<sequence>MAAGADLAAVKVLCKNLQPTRESINQDLGPFLEDLKSSPRFGTSLLSKLARRKKLRHVSLVLDALLRNRCDVNAFHYGVSISAFEKAENWERALRLLRQMDVVRVEPNTVTYGACISAMEKCGQWKRAVDLLAEMVRRGVEKNVITMSAGISACSKAGQWHLAMDLLHGMCKEKIDPDTVAFNACISACSTQWLLALDLFRQMSGFGLQPDVISFSAAIAACEEGLKWEQTLGLFADMQSKQVDLDDFSYNALISSFSSASEWQYALHVLQEKAASNFDMDIHACSAAVSACERTGQWQHVLELWPVLQEVQEKANSQQKKLYELTETGPTHITRHLKRSLEWQWAVGYPFLAAKEEQMTHGFYKYIAGMQALCARELLEVVPRAESVMDMFCGSGTVLVEALRAGKHAIGTDVSPLALLVATHHTDAAHVDLYDLLEVSSELVASMESGNKGWHYLKSEISKLKEKPLRDVLHFILLVALSRVQDVTYLHSSSKGLNEVPEDGLPPCMFLGVARLYVARVRSLRARALASQCEIYRCDNRVLRLQEPVDAIVTGPPYPGVYDYHSPASSCADLLGGETLYDFCAPGYGIHGSKAPTNIDIPDDSSSATYAPGKEIGQNSLWQQDPEFADKWQAEQAEWLASAFENLRDGGTATLMIGDGDLHSAGDGGFDNLQPTIQAAEQVGFLTVATATISGKSKHPKQPKGMKRTEHIVHLQKPRKRPRGLISDKASRKPSVKPR</sequence>
<feature type="repeat" description="PPR" evidence="2">
    <location>
        <begin position="108"/>
        <end position="142"/>
    </location>
</feature>
<keyword evidence="1" id="KW-0677">Repeat</keyword>
<dbReference type="Gene3D" id="3.40.50.150">
    <property type="entry name" value="Vaccinia Virus protein VP39"/>
    <property type="match status" value="2"/>
</dbReference>
<dbReference type="InterPro" id="IPR029063">
    <property type="entry name" value="SAM-dependent_MTases_sf"/>
</dbReference>
<feature type="repeat" description="PPR" evidence="2">
    <location>
        <begin position="143"/>
        <end position="177"/>
    </location>
</feature>
<feature type="compositionally biased region" description="Basic residues" evidence="3">
    <location>
        <begin position="696"/>
        <end position="706"/>
    </location>
</feature>
<organism evidence="4">
    <name type="scientific">Cladocopium goreaui</name>
    <dbReference type="NCBI Taxonomy" id="2562237"/>
    <lineage>
        <taxon>Eukaryota</taxon>
        <taxon>Sar</taxon>
        <taxon>Alveolata</taxon>
        <taxon>Dinophyceae</taxon>
        <taxon>Suessiales</taxon>
        <taxon>Symbiodiniaceae</taxon>
        <taxon>Cladocopium</taxon>
    </lineage>
</organism>
<dbReference type="InterPro" id="IPR011990">
    <property type="entry name" value="TPR-like_helical_dom_sf"/>
</dbReference>
<keyword evidence="6" id="KW-1185">Reference proteome</keyword>
<dbReference type="OrthoDB" id="185373at2759"/>
<dbReference type="EMBL" id="CAMXCT030002057">
    <property type="protein sequence ID" value="CAL4782634.1"/>
    <property type="molecule type" value="Genomic_DNA"/>
</dbReference>
<name>A0A9P1CQK4_9DINO</name>
<comment type="caution">
    <text evidence="4">The sequence shown here is derived from an EMBL/GenBank/DDBJ whole genome shotgun (WGS) entry which is preliminary data.</text>
</comment>
<dbReference type="EMBL" id="CAMXCT020002057">
    <property type="protein sequence ID" value="CAL1148697.1"/>
    <property type="molecule type" value="Genomic_DNA"/>
</dbReference>
<dbReference type="AlphaFoldDB" id="A0A9P1CQK4"/>
<dbReference type="InterPro" id="IPR002885">
    <property type="entry name" value="PPR_rpt"/>
</dbReference>